<evidence type="ECO:0000313" key="3">
    <source>
        <dbReference type="Proteomes" id="UP001597191"/>
    </source>
</evidence>
<protein>
    <recommendedName>
        <fullName evidence="1">HTH-type transcriptional regulator Rgg C-terminal domain-containing protein</fullName>
    </recommendedName>
</protein>
<keyword evidence="3" id="KW-1185">Reference proteome</keyword>
<dbReference type="InterPro" id="IPR010057">
    <property type="entry name" value="Transcription_activator_Rgg_C"/>
</dbReference>
<gene>
    <name evidence="2" type="ORF">ACFQ4R_00030</name>
</gene>
<reference evidence="3" key="1">
    <citation type="journal article" date="2019" name="Int. J. Syst. Evol. Microbiol.">
        <title>The Global Catalogue of Microorganisms (GCM) 10K type strain sequencing project: providing services to taxonomists for standard genome sequencing and annotation.</title>
        <authorList>
            <consortium name="The Broad Institute Genomics Platform"/>
            <consortium name="The Broad Institute Genome Sequencing Center for Infectious Disease"/>
            <person name="Wu L."/>
            <person name="Ma J."/>
        </authorList>
    </citation>
    <scope>NUCLEOTIDE SEQUENCE [LARGE SCALE GENOMIC DNA]</scope>
    <source>
        <strain evidence="3">CCM 8937</strain>
    </source>
</reference>
<dbReference type="RefSeq" id="WP_225420226.1">
    <property type="nucleotide sequence ID" value="NZ_JBHTOH010000002.1"/>
</dbReference>
<dbReference type="NCBIfam" id="TIGR01716">
    <property type="entry name" value="RGG_Cterm"/>
    <property type="match status" value="1"/>
</dbReference>
<proteinExistence type="predicted"/>
<name>A0ABW4BIG1_9LACO</name>
<evidence type="ECO:0000259" key="1">
    <source>
        <dbReference type="Pfam" id="PF21259"/>
    </source>
</evidence>
<accession>A0ABW4BIG1</accession>
<evidence type="ECO:0000313" key="2">
    <source>
        <dbReference type="EMBL" id="MFD1410024.1"/>
    </source>
</evidence>
<dbReference type="Proteomes" id="UP001597191">
    <property type="component" value="Unassembled WGS sequence"/>
</dbReference>
<sequence length="117" mass="13977">MKTDQEREEDKILVEVIQAMFKQDWELAQQVLHHTEKYNDYYQSEFSRLLLILVRAQVLQLNQQQLSSSDRQYLIDYLFSVEHWSRYELVLFMTTIDSLGRVTANILAHELVKRAGQ</sequence>
<comment type="caution">
    <text evidence="2">The sequence shown here is derived from an EMBL/GenBank/DDBJ whole genome shotgun (WGS) entry which is preliminary data.</text>
</comment>
<dbReference type="Pfam" id="PF21259">
    <property type="entry name" value="Rgg_C"/>
    <property type="match status" value="1"/>
</dbReference>
<organism evidence="2 3">
    <name type="scientific">Lapidilactobacillus gannanensis</name>
    <dbReference type="NCBI Taxonomy" id="2486002"/>
    <lineage>
        <taxon>Bacteria</taxon>
        <taxon>Bacillati</taxon>
        <taxon>Bacillota</taxon>
        <taxon>Bacilli</taxon>
        <taxon>Lactobacillales</taxon>
        <taxon>Lactobacillaceae</taxon>
        <taxon>Lapidilactobacillus</taxon>
    </lineage>
</organism>
<dbReference type="EMBL" id="JBHTOH010000002">
    <property type="protein sequence ID" value="MFD1410024.1"/>
    <property type="molecule type" value="Genomic_DNA"/>
</dbReference>
<feature type="domain" description="HTH-type transcriptional regulator Rgg C-terminal" evidence="1">
    <location>
        <begin position="36"/>
        <end position="114"/>
    </location>
</feature>